<sequence length="279" mass="32510">MMDHFHPSPPSNRNFYCLQQFSKSLNHIFLFQPSSFNSSASPFLSFNHKTHFQMFRPFICATFNPHQDDDGPRKPRNNKARKKDDKNPYSDRGLDKFSALLSELEQKKQKIYSQTGSQDVKLVRFKYKNSTDFVPIVVKLKDNKKEEEKKKGIDNTTTKEMNLDAQVIDKHPIHEGKEVMNKVPPGLQPVTDQKKKKQSFSWNIEFHKWRRPCYYLPTFLVLILLLLVLFERSVSILITCIGWYMVPIIQGKSYNKKKGYVRKLSDNKTGAVGDKSSQV</sequence>
<keyword evidence="2" id="KW-1133">Transmembrane helix</keyword>
<evidence type="ECO:0000313" key="3">
    <source>
        <dbReference type="EMBL" id="KJB29416.1"/>
    </source>
</evidence>
<dbReference type="PANTHER" id="PTHR35275:SF3">
    <property type="entry name" value="PUTATIVE-RELATED"/>
    <property type="match status" value="1"/>
</dbReference>
<name>A0A0D2RIG1_GOSRA</name>
<organism evidence="3 4">
    <name type="scientific">Gossypium raimondii</name>
    <name type="common">Peruvian cotton</name>
    <name type="synonym">Gossypium klotzschianum subsp. raimondii</name>
    <dbReference type="NCBI Taxonomy" id="29730"/>
    <lineage>
        <taxon>Eukaryota</taxon>
        <taxon>Viridiplantae</taxon>
        <taxon>Streptophyta</taxon>
        <taxon>Embryophyta</taxon>
        <taxon>Tracheophyta</taxon>
        <taxon>Spermatophyta</taxon>
        <taxon>Magnoliopsida</taxon>
        <taxon>eudicotyledons</taxon>
        <taxon>Gunneridae</taxon>
        <taxon>Pentapetalae</taxon>
        <taxon>rosids</taxon>
        <taxon>malvids</taxon>
        <taxon>Malvales</taxon>
        <taxon>Malvaceae</taxon>
        <taxon>Malvoideae</taxon>
        <taxon>Gossypium</taxon>
    </lineage>
</organism>
<feature type="region of interest" description="Disordered" evidence="1">
    <location>
        <begin position="65"/>
        <end position="92"/>
    </location>
</feature>
<reference evidence="3 4" key="1">
    <citation type="journal article" date="2012" name="Nature">
        <title>Repeated polyploidization of Gossypium genomes and the evolution of spinnable cotton fibres.</title>
        <authorList>
            <person name="Paterson A.H."/>
            <person name="Wendel J.F."/>
            <person name="Gundlach H."/>
            <person name="Guo H."/>
            <person name="Jenkins J."/>
            <person name="Jin D."/>
            <person name="Llewellyn D."/>
            <person name="Showmaker K.C."/>
            <person name="Shu S."/>
            <person name="Udall J."/>
            <person name="Yoo M.J."/>
            <person name="Byers R."/>
            <person name="Chen W."/>
            <person name="Doron-Faigenboim A."/>
            <person name="Duke M.V."/>
            <person name="Gong L."/>
            <person name="Grimwood J."/>
            <person name="Grover C."/>
            <person name="Grupp K."/>
            <person name="Hu G."/>
            <person name="Lee T.H."/>
            <person name="Li J."/>
            <person name="Lin L."/>
            <person name="Liu T."/>
            <person name="Marler B.S."/>
            <person name="Page J.T."/>
            <person name="Roberts A.W."/>
            <person name="Romanel E."/>
            <person name="Sanders W.S."/>
            <person name="Szadkowski E."/>
            <person name="Tan X."/>
            <person name="Tang H."/>
            <person name="Xu C."/>
            <person name="Wang J."/>
            <person name="Wang Z."/>
            <person name="Zhang D."/>
            <person name="Zhang L."/>
            <person name="Ashrafi H."/>
            <person name="Bedon F."/>
            <person name="Bowers J.E."/>
            <person name="Brubaker C.L."/>
            <person name="Chee P.W."/>
            <person name="Das S."/>
            <person name="Gingle A.R."/>
            <person name="Haigler C.H."/>
            <person name="Harker D."/>
            <person name="Hoffmann L.V."/>
            <person name="Hovav R."/>
            <person name="Jones D.C."/>
            <person name="Lemke C."/>
            <person name="Mansoor S."/>
            <person name="ur Rahman M."/>
            <person name="Rainville L.N."/>
            <person name="Rambani A."/>
            <person name="Reddy U.K."/>
            <person name="Rong J.K."/>
            <person name="Saranga Y."/>
            <person name="Scheffler B.E."/>
            <person name="Scheffler J.A."/>
            <person name="Stelly D.M."/>
            <person name="Triplett B.A."/>
            <person name="Van Deynze A."/>
            <person name="Vaslin M.F."/>
            <person name="Waghmare V.N."/>
            <person name="Walford S.A."/>
            <person name="Wright R.J."/>
            <person name="Zaki E.A."/>
            <person name="Zhang T."/>
            <person name="Dennis E.S."/>
            <person name="Mayer K.F."/>
            <person name="Peterson D.G."/>
            <person name="Rokhsar D.S."/>
            <person name="Wang X."/>
            <person name="Schmutz J."/>
        </authorList>
    </citation>
    <scope>NUCLEOTIDE SEQUENCE [LARGE SCALE GENOMIC DNA]</scope>
</reference>
<protein>
    <recommendedName>
        <fullName evidence="5">ZCF37</fullName>
    </recommendedName>
</protein>
<dbReference type="eggNOG" id="ENOG502RZXM">
    <property type="taxonomic scope" value="Eukaryota"/>
</dbReference>
<feature type="transmembrane region" description="Helical" evidence="2">
    <location>
        <begin position="213"/>
        <end position="230"/>
    </location>
</feature>
<dbReference type="Gramene" id="KJB29416">
    <property type="protein sequence ID" value="KJB29416"/>
    <property type="gene ID" value="B456_005G099300"/>
</dbReference>
<dbReference type="AlphaFoldDB" id="A0A0D2RIG1"/>
<keyword evidence="2" id="KW-0472">Membrane</keyword>
<keyword evidence="2" id="KW-0812">Transmembrane</keyword>
<accession>A0A0D2RIG1</accession>
<proteinExistence type="predicted"/>
<dbReference type="InterPro" id="IPR045880">
    <property type="entry name" value="ZCF37"/>
</dbReference>
<gene>
    <name evidence="3" type="ORF">B456_005G099300</name>
</gene>
<evidence type="ECO:0000256" key="2">
    <source>
        <dbReference type="SAM" id="Phobius"/>
    </source>
</evidence>
<feature type="compositionally biased region" description="Basic and acidic residues" evidence="1">
    <location>
        <begin position="82"/>
        <end position="92"/>
    </location>
</feature>
<evidence type="ECO:0000313" key="4">
    <source>
        <dbReference type="Proteomes" id="UP000032304"/>
    </source>
</evidence>
<keyword evidence="4" id="KW-1185">Reference proteome</keyword>
<evidence type="ECO:0000256" key="1">
    <source>
        <dbReference type="SAM" id="MobiDB-lite"/>
    </source>
</evidence>
<dbReference type="Proteomes" id="UP000032304">
    <property type="component" value="Chromosome 5"/>
</dbReference>
<dbReference type="PANTHER" id="PTHR35275">
    <property type="entry name" value="ZCF37"/>
    <property type="match status" value="1"/>
</dbReference>
<dbReference type="EMBL" id="CM001744">
    <property type="protein sequence ID" value="KJB29416.1"/>
    <property type="molecule type" value="Genomic_DNA"/>
</dbReference>
<dbReference type="OMA" id="CCTSVWW"/>
<dbReference type="STRING" id="29730.A0A0D2RIG1"/>
<evidence type="ECO:0008006" key="5">
    <source>
        <dbReference type="Google" id="ProtNLM"/>
    </source>
</evidence>